<dbReference type="InterPro" id="IPR011991">
    <property type="entry name" value="ArsR-like_HTH"/>
</dbReference>
<dbReference type="HOGENOM" id="CLU_097806_2_0_5"/>
<dbReference type="InterPro" id="IPR001845">
    <property type="entry name" value="HTH_ArsR_DNA-bd_dom"/>
</dbReference>
<keyword evidence="1" id="KW-0805">Transcription regulation</keyword>
<dbReference type="CDD" id="cd00090">
    <property type="entry name" value="HTH_ARSR"/>
    <property type="match status" value="1"/>
</dbReference>
<evidence type="ECO:0000256" key="2">
    <source>
        <dbReference type="ARBA" id="ARBA00023125"/>
    </source>
</evidence>
<name>B0T3N1_CAUSK</name>
<protein>
    <submittedName>
        <fullName evidence="5">Putative transcriptional regulator, ArsR family</fullName>
    </submittedName>
</protein>
<sequence>MELKAAAANLSALGHEGRLAIFRLLVQAGAQGVAAGEIARRLDMIPNSLSANLNVLSHAGLIGSRREGRSIIYAADYGAMSGLLGFLMQDCCDGAPEICAPLSDILAKAAACDGTCLTELETA</sequence>
<evidence type="ECO:0000256" key="1">
    <source>
        <dbReference type="ARBA" id="ARBA00023015"/>
    </source>
</evidence>
<evidence type="ECO:0000259" key="4">
    <source>
        <dbReference type="PROSITE" id="PS50987"/>
    </source>
</evidence>
<dbReference type="SMART" id="SM00418">
    <property type="entry name" value="HTH_ARSR"/>
    <property type="match status" value="1"/>
</dbReference>
<dbReference type="eggNOG" id="COG0640">
    <property type="taxonomic scope" value="Bacteria"/>
</dbReference>
<evidence type="ECO:0000313" key="5">
    <source>
        <dbReference type="EMBL" id="ABZ70917.1"/>
    </source>
</evidence>
<dbReference type="EMBL" id="CP000927">
    <property type="protein sequence ID" value="ABZ70917.1"/>
    <property type="molecule type" value="Genomic_DNA"/>
</dbReference>
<dbReference type="AlphaFoldDB" id="B0T3N1"/>
<dbReference type="PROSITE" id="PS50987">
    <property type="entry name" value="HTH_ARSR_2"/>
    <property type="match status" value="1"/>
</dbReference>
<dbReference type="InterPro" id="IPR051011">
    <property type="entry name" value="Metal_resp_trans_reg"/>
</dbReference>
<keyword evidence="3" id="KW-0804">Transcription</keyword>
<accession>B0T3N1</accession>
<dbReference type="PANTHER" id="PTHR43132:SF2">
    <property type="entry name" value="ARSENICAL RESISTANCE OPERON REPRESSOR ARSR-RELATED"/>
    <property type="match status" value="1"/>
</dbReference>
<dbReference type="KEGG" id="cak:Caul_1788"/>
<dbReference type="InterPro" id="IPR036390">
    <property type="entry name" value="WH_DNA-bd_sf"/>
</dbReference>
<dbReference type="SUPFAM" id="SSF46785">
    <property type="entry name" value="Winged helix' DNA-binding domain"/>
    <property type="match status" value="1"/>
</dbReference>
<dbReference type="NCBIfam" id="NF033788">
    <property type="entry name" value="HTH_metalloreg"/>
    <property type="match status" value="1"/>
</dbReference>
<dbReference type="Pfam" id="PF12840">
    <property type="entry name" value="HTH_20"/>
    <property type="match status" value="1"/>
</dbReference>
<keyword evidence="2" id="KW-0238">DNA-binding</keyword>
<dbReference type="STRING" id="366602.Caul_1788"/>
<dbReference type="GO" id="GO:0003677">
    <property type="term" value="F:DNA binding"/>
    <property type="evidence" value="ECO:0007669"/>
    <property type="project" value="UniProtKB-KW"/>
</dbReference>
<proteinExistence type="predicted"/>
<dbReference type="OrthoDB" id="9804742at2"/>
<dbReference type="Gene3D" id="1.10.10.10">
    <property type="entry name" value="Winged helix-like DNA-binding domain superfamily/Winged helix DNA-binding domain"/>
    <property type="match status" value="1"/>
</dbReference>
<dbReference type="GO" id="GO:0003700">
    <property type="term" value="F:DNA-binding transcription factor activity"/>
    <property type="evidence" value="ECO:0007669"/>
    <property type="project" value="InterPro"/>
</dbReference>
<dbReference type="InterPro" id="IPR036388">
    <property type="entry name" value="WH-like_DNA-bd_sf"/>
</dbReference>
<dbReference type="PANTHER" id="PTHR43132">
    <property type="entry name" value="ARSENICAL RESISTANCE OPERON REPRESSOR ARSR-RELATED"/>
    <property type="match status" value="1"/>
</dbReference>
<reference evidence="5" key="1">
    <citation type="submission" date="2008-01" db="EMBL/GenBank/DDBJ databases">
        <title>Complete sequence of chromosome of Caulobacter sp. K31.</title>
        <authorList>
            <consortium name="US DOE Joint Genome Institute"/>
            <person name="Copeland A."/>
            <person name="Lucas S."/>
            <person name="Lapidus A."/>
            <person name="Barry K."/>
            <person name="Glavina del Rio T."/>
            <person name="Dalin E."/>
            <person name="Tice H."/>
            <person name="Pitluck S."/>
            <person name="Bruce D."/>
            <person name="Goodwin L."/>
            <person name="Thompson L.S."/>
            <person name="Brettin T."/>
            <person name="Detter J.C."/>
            <person name="Han C."/>
            <person name="Schmutz J."/>
            <person name="Larimer F."/>
            <person name="Land M."/>
            <person name="Hauser L."/>
            <person name="Kyrpides N."/>
            <person name="Kim E."/>
            <person name="Stephens C."/>
            <person name="Richardson P."/>
        </authorList>
    </citation>
    <scope>NUCLEOTIDE SEQUENCE [LARGE SCALE GENOMIC DNA]</scope>
    <source>
        <strain evidence="5">K31</strain>
    </source>
</reference>
<dbReference type="PRINTS" id="PR00778">
    <property type="entry name" value="HTHARSR"/>
</dbReference>
<organism evidence="5">
    <name type="scientific">Caulobacter sp. (strain K31)</name>
    <dbReference type="NCBI Taxonomy" id="366602"/>
    <lineage>
        <taxon>Bacteria</taxon>
        <taxon>Pseudomonadati</taxon>
        <taxon>Pseudomonadota</taxon>
        <taxon>Alphaproteobacteria</taxon>
        <taxon>Caulobacterales</taxon>
        <taxon>Caulobacteraceae</taxon>
        <taxon>Caulobacter</taxon>
    </lineage>
</organism>
<feature type="domain" description="HTH arsR-type" evidence="4">
    <location>
        <begin position="1"/>
        <end position="95"/>
    </location>
</feature>
<gene>
    <name evidence="5" type="ordered locus">Caul_1788</name>
</gene>
<evidence type="ECO:0000256" key="3">
    <source>
        <dbReference type="ARBA" id="ARBA00023163"/>
    </source>
</evidence>